<sequence length="46" mass="5330">MAESEAHFHSSMKLEFWYLWHKFRWLVHVSCRSSGSCCGVSALIGK</sequence>
<name>A0A9N9HGS3_9GLOM</name>
<keyword evidence="2" id="KW-1185">Reference proteome</keyword>
<gene>
    <name evidence="1" type="ORF">CPELLU_LOCUS10441</name>
</gene>
<dbReference type="Proteomes" id="UP000789759">
    <property type="component" value="Unassembled WGS sequence"/>
</dbReference>
<proteinExistence type="predicted"/>
<comment type="caution">
    <text evidence="1">The sequence shown here is derived from an EMBL/GenBank/DDBJ whole genome shotgun (WGS) entry which is preliminary data.</text>
</comment>
<evidence type="ECO:0000313" key="2">
    <source>
        <dbReference type="Proteomes" id="UP000789759"/>
    </source>
</evidence>
<evidence type="ECO:0000313" key="1">
    <source>
        <dbReference type="EMBL" id="CAG8674346.1"/>
    </source>
</evidence>
<dbReference type="EMBL" id="CAJVQA010008598">
    <property type="protein sequence ID" value="CAG8674346.1"/>
    <property type="molecule type" value="Genomic_DNA"/>
</dbReference>
<organism evidence="1 2">
    <name type="scientific">Cetraspora pellucida</name>
    <dbReference type="NCBI Taxonomy" id="1433469"/>
    <lineage>
        <taxon>Eukaryota</taxon>
        <taxon>Fungi</taxon>
        <taxon>Fungi incertae sedis</taxon>
        <taxon>Mucoromycota</taxon>
        <taxon>Glomeromycotina</taxon>
        <taxon>Glomeromycetes</taxon>
        <taxon>Diversisporales</taxon>
        <taxon>Gigasporaceae</taxon>
        <taxon>Cetraspora</taxon>
    </lineage>
</organism>
<protein>
    <submittedName>
        <fullName evidence="1">17367_t:CDS:1</fullName>
    </submittedName>
</protein>
<reference evidence="1" key="1">
    <citation type="submission" date="2021-06" db="EMBL/GenBank/DDBJ databases">
        <authorList>
            <person name="Kallberg Y."/>
            <person name="Tangrot J."/>
            <person name="Rosling A."/>
        </authorList>
    </citation>
    <scope>NUCLEOTIDE SEQUENCE</scope>
    <source>
        <strain evidence="1">FL966</strain>
    </source>
</reference>
<accession>A0A9N9HGS3</accession>
<dbReference type="AlphaFoldDB" id="A0A9N9HGS3"/>